<proteinExistence type="predicted"/>
<reference evidence="2 3" key="1">
    <citation type="submission" date="2015-01" db="EMBL/GenBank/DDBJ databases">
        <title>The Genome Sequence of Exophiala sideris CBS121828.</title>
        <authorList>
            <consortium name="The Broad Institute Genomics Platform"/>
            <person name="Cuomo C."/>
            <person name="de Hoog S."/>
            <person name="Gorbushina A."/>
            <person name="Stielow B."/>
            <person name="Teixiera M."/>
            <person name="Abouelleil A."/>
            <person name="Chapman S.B."/>
            <person name="Priest M."/>
            <person name="Young S.K."/>
            <person name="Wortman J."/>
            <person name="Nusbaum C."/>
            <person name="Birren B."/>
        </authorList>
    </citation>
    <scope>NUCLEOTIDE SEQUENCE [LARGE SCALE GENOMIC DNA]</scope>
    <source>
        <strain evidence="2 3">CBS 121828</strain>
    </source>
</reference>
<feature type="region of interest" description="Disordered" evidence="1">
    <location>
        <begin position="340"/>
        <end position="380"/>
    </location>
</feature>
<name>A0A0D1ZEU3_9EURO</name>
<dbReference type="HOGENOM" id="CLU_039642_0_0_1"/>
<dbReference type="OrthoDB" id="5409522at2759"/>
<accession>A0A0D1ZEU3</accession>
<evidence type="ECO:0000256" key="1">
    <source>
        <dbReference type="SAM" id="MobiDB-lite"/>
    </source>
</evidence>
<protein>
    <submittedName>
        <fullName evidence="2">Uncharacterized protein</fullName>
    </submittedName>
</protein>
<evidence type="ECO:0000313" key="3">
    <source>
        <dbReference type="Proteomes" id="UP000053599"/>
    </source>
</evidence>
<dbReference type="EMBL" id="KN846951">
    <property type="protein sequence ID" value="KIV85303.1"/>
    <property type="molecule type" value="Genomic_DNA"/>
</dbReference>
<gene>
    <name evidence="2" type="ORF">PV11_01010</name>
</gene>
<dbReference type="AlphaFoldDB" id="A0A0D1ZEU3"/>
<organism evidence="2 3">
    <name type="scientific">Exophiala sideris</name>
    <dbReference type="NCBI Taxonomy" id="1016849"/>
    <lineage>
        <taxon>Eukaryota</taxon>
        <taxon>Fungi</taxon>
        <taxon>Dikarya</taxon>
        <taxon>Ascomycota</taxon>
        <taxon>Pezizomycotina</taxon>
        <taxon>Eurotiomycetes</taxon>
        <taxon>Chaetothyriomycetidae</taxon>
        <taxon>Chaetothyriales</taxon>
        <taxon>Herpotrichiellaceae</taxon>
        <taxon>Exophiala</taxon>
    </lineage>
</organism>
<feature type="compositionally biased region" description="Low complexity" evidence="1">
    <location>
        <begin position="355"/>
        <end position="380"/>
    </location>
</feature>
<sequence>MASQRAQAQLNKRLVIDIAGTTPANVQAPPTLLNRPAQPPFPAYRLGYNAAANVTRVNQIIPPPPADRQGLPHPYDMLAEDNLHPALFQIEPFPNTLANVQIPLLVNQQTGQVETNSTGRAIRYFWHMPRWVAIDVSGMLMELWLRLDPRVEMRDILDRINTGNRAMPGPNVFNMRRNRFRLSINVPSQNTGRQMPSAVEVEMLGLLTSQQILLNTSMLVDLHNNRLLQPVLANDRSTLGYVDAHLPIDHFLLAFPMSIPIPSNRQLITLQLRHRLQTLAMLRGLGNGAHAYQTLPINEQPGWWNERRQGGNVRVDRIVDIDNLTHEEFVQGLLAQYPAGAQQSARRTGQRSRRQMPAQRQQRQQPQQQQQQQQQRAPAIQPAANNVIAPAPAPMPIDPRLLVANPVPVPVGLTREIRTPDGAIHAYVEDVHQALYR</sequence>
<evidence type="ECO:0000313" key="2">
    <source>
        <dbReference type="EMBL" id="KIV85303.1"/>
    </source>
</evidence>
<dbReference type="Proteomes" id="UP000053599">
    <property type="component" value="Unassembled WGS sequence"/>
</dbReference>